<dbReference type="GO" id="GO:0004190">
    <property type="term" value="F:aspartic-type endopeptidase activity"/>
    <property type="evidence" value="ECO:0007669"/>
    <property type="project" value="UniProtKB-KW"/>
</dbReference>
<dbReference type="InterPro" id="IPR001461">
    <property type="entry name" value="Aspartic_peptidase_A1"/>
</dbReference>
<dbReference type="GO" id="GO:0006665">
    <property type="term" value="P:sphingolipid metabolic process"/>
    <property type="evidence" value="ECO:0007669"/>
    <property type="project" value="InterPro"/>
</dbReference>
<dbReference type="GO" id="GO:0016020">
    <property type="term" value="C:membrane"/>
    <property type="evidence" value="ECO:0007669"/>
    <property type="project" value="GOC"/>
</dbReference>
<dbReference type="InterPro" id="IPR008138">
    <property type="entry name" value="SapB_2"/>
</dbReference>
<keyword evidence="9" id="KW-1015">Disulfide bond</keyword>
<dbReference type="Gene3D" id="1.10.225.10">
    <property type="entry name" value="Saposin-like"/>
    <property type="match status" value="1"/>
</dbReference>
<organism evidence="13">
    <name type="scientific">Rhizophora mucronata</name>
    <name type="common">Asiatic mangrove</name>
    <dbReference type="NCBI Taxonomy" id="61149"/>
    <lineage>
        <taxon>Eukaryota</taxon>
        <taxon>Viridiplantae</taxon>
        <taxon>Streptophyta</taxon>
        <taxon>Embryophyta</taxon>
        <taxon>Tracheophyta</taxon>
        <taxon>Spermatophyta</taxon>
        <taxon>Magnoliopsida</taxon>
        <taxon>eudicotyledons</taxon>
        <taxon>Gunneridae</taxon>
        <taxon>Pentapetalae</taxon>
        <taxon>rosids</taxon>
        <taxon>fabids</taxon>
        <taxon>Malpighiales</taxon>
        <taxon>Rhizophoraceae</taxon>
        <taxon>Rhizophora</taxon>
    </lineage>
</organism>
<dbReference type="SMART" id="SM00741">
    <property type="entry name" value="SapB"/>
    <property type="match status" value="2"/>
</dbReference>
<comment type="similarity">
    <text evidence="2">Belongs to the peptidase A1 family.</text>
</comment>
<dbReference type="Pfam" id="PF00026">
    <property type="entry name" value="Asp"/>
    <property type="match status" value="1"/>
</dbReference>
<feature type="domain" description="Saposin B-type" evidence="11">
    <location>
        <begin position="48"/>
        <end position="88"/>
    </location>
</feature>
<keyword evidence="8" id="KW-0865">Zymogen</keyword>
<evidence type="ECO:0000256" key="9">
    <source>
        <dbReference type="ARBA" id="ARBA00023157"/>
    </source>
</evidence>
<dbReference type="PANTHER" id="PTHR47966:SF39">
    <property type="entry name" value="EUKARYOTIC ASPARTYL PROTEASE FAMILY PROTEIN"/>
    <property type="match status" value="1"/>
</dbReference>
<feature type="domain" description="Saposin B-type" evidence="11">
    <location>
        <begin position="112"/>
        <end position="153"/>
    </location>
</feature>
<dbReference type="InterPro" id="IPR008373">
    <property type="entry name" value="Saposin"/>
</dbReference>
<keyword evidence="3" id="KW-0926">Vacuole</keyword>
<dbReference type="Pfam" id="PF05184">
    <property type="entry name" value="SapB_1"/>
    <property type="match status" value="1"/>
</dbReference>
<dbReference type="Pfam" id="PF03489">
    <property type="entry name" value="SapB_2"/>
    <property type="match status" value="1"/>
</dbReference>
<keyword evidence="7" id="KW-0378">Hydrolase</keyword>
<evidence type="ECO:0000256" key="7">
    <source>
        <dbReference type="ARBA" id="ARBA00022801"/>
    </source>
</evidence>
<keyword evidence="5" id="KW-0732">Signal</keyword>
<evidence type="ECO:0000256" key="4">
    <source>
        <dbReference type="ARBA" id="ARBA00022670"/>
    </source>
</evidence>
<evidence type="ECO:0000256" key="10">
    <source>
        <dbReference type="ARBA" id="ARBA00023180"/>
    </source>
</evidence>
<dbReference type="PROSITE" id="PS50015">
    <property type="entry name" value="SAP_B"/>
    <property type="match status" value="2"/>
</dbReference>
<protein>
    <submittedName>
        <fullName evidence="13">Uncharacterized protein</fullName>
    </submittedName>
</protein>
<dbReference type="InterPro" id="IPR001969">
    <property type="entry name" value="Aspartic_peptidase_AS"/>
</dbReference>
<sequence length="200" mass="21375">MGDVLIGDETSGFCASGCKAIADSGTSLLAGPTTVITQINHAIGASGIISQECKAVVAQYGKMIFEMLVAEAQPEKICSQIGFCAFNGNQSVRMGIESVVDESLDKSSGGVHDAMCTACEMMVVWMQNRIKRNETEDQILNYVNQLCEKLPSPNGESAVDCSSLSQMPTVSFTIGGKVFDLAPNQVYCHMESDKRQSIVS</sequence>
<dbReference type="InterPro" id="IPR033121">
    <property type="entry name" value="PEPTIDASE_A1"/>
</dbReference>
<keyword evidence="6" id="KW-0064">Aspartyl protease</keyword>
<evidence type="ECO:0000256" key="1">
    <source>
        <dbReference type="ARBA" id="ARBA00004116"/>
    </source>
</evidence>
<keyword evidence="10" id="KW-0325">Glycoprotein</keyword>
<name>A0A2P2K3C1_RHIMU</name>
<accession>A0A2P2K3C1</accession>
<dbReference type="PROSITE" id="PS00141">
    <property type="entry name" value="ASP_PROTEASE"/>
    <property type="match status" value="1"/>
</dbReference>
<dbReference type="InterPro" id="IPR021109">
    <property type="entry name" value="Peptidase_aspartic_dom_sf"/>
</dbReference>
<evidence type="ECO:0000256" key="2">
    <source>
        <dbReference type="ARBA" id="ARBA00007447"/>
    </source>
</evidence>
<feature type="domain" description="Peptidase A1" evidence="12">
    <location>
        <begin position="1"/>
        <end position="200"/>
    </location>
</feature>
<dbReference type="InterPro" id="IPR008139">
    <property type="entry name" value="SaposinB_dom"/>
</dbReference>
<dbReference type="InterPro" id="IPR007856">
    <property type="entry name" value="SapB_1"/>
</dbReference>
<dbReference type="SUPFAM" id="SSF50630">
    <property type="entry name" value="Acid proteases"/>
    <property type="match status" value="1"/>
</dbReference>
<dbReference type="GO" id="GO:0006508">
    <property type="term" value="P:proteolysis"/>
    <property type="evidence" value="ECO:0007669"/>
    <property type="project" value="UniProtKB-KW"/>
</dbReference>
<dbReference type="SUPFAM" id="SSF47862">
    <property type="entry name" value="Saposin"/>
    <property type="match status" value="1"/>
</dbReference>
<evidence type="ECO:0000256" key="6">
    <source>
        <dbReference type="ARBA" id="ARBA00022750"/>
    </source>
</evidence>
<dbReference type="EMBL" id="GGEC01019740">
    <property type="protein sequence ID" value="MBX00224.1"/>
    <property type="molecule type" value="Transcribed_RNA"/>
</dbReference>
<keyword evidence="4" id="KW-0645">Protease</keyword>
<dbReference type="PRINTS" id="PR01797">
    <property type="entry name" value="SAPOSIN"/>
</dbReference>
<dbReference type="FunFam" id="1.10.225.10:FF:000001">
    <property type="entry name" value="Aspartic proteinase A1"/>
    <property type="match status" value="1"/>
</dbReference>
<evidence type="ECO:0000259" key="12">
    <source>
        <dbReference type="PROSITE" id="PS51767"/>
    </source>
</evidence>
<evidence type="ECO:0000256" key="8">
    <source>
        <dbReference type="ARBA" id="ARBA00023145"/>
    </source>
</evidence>
<evidence type="ECO:0000259" key="11">
    <source>
        <dbReference type="PROSITE" id="PS50015"/>
    </source>
</evidence>
<comment type="subcellular location">
    <subcellularLocation>
        <location evidence="1">Vacuole</location>
    </subcellularLocation>
</comment>
<dbReference type="PROSITE" id="PS51767">
    <property type="entry name" value="PEPTIDASE_A1"/>
    <property type="match status" value="1"/>
</dbReference>
<reference evidence="13" key="1">
    <citation type="submission" date="2018-02" db="EMBL/GenBank/DDBJ databases">
        <title>Rhizophora mucronata_Transcriptome.</title>
        <authorList>
            <person name="Meera S.P."/>
            <person name="Sreeshan A."/>
            <person name="Augustine A."/>
        </authorList>
    </citation>
    <scope>NUCLEOTIDE SEQUENCE</scope>
    <source>
        <tissue evidence="13">Leaf</tissue>
    </source>
</reference>
<dbReference type="Gene3D" id="2.40.70.10">
    <property type="entry name" value="Acid Proteases"/>
    <property type="match status" value="1"/>
</dbReference>
<dbReference type="PANTHER" id="PTHR47966">
    <property type="entry name" value="BETA-SITE APP-CLEAVING ENZYME, ISOFORM A-RELATED"/>
    <property type="match status" value="1"/>
</dbReference>
<dbReference type="InterPro" id="IPR011001">
    <property type="entry name" value="Saposin-like"/>
</dbReference>
<dbReference type="GO" id="GO:0005764">
    <property type="term" value="C:lysosome"/>
    <property type="evidence" value="ECO:0007669"/>
    <property type="project" value="InterPro"/>
</dbReference>
<evidence type="ECO:0000313" key="13">
    <source>
        <dbReference type="EMBL" id="MBX00224.1"/>
    </source>
</evidence>
<evidence type="ECO:0000256" key="3">
    <source>
        <dbReference type="ARBA" id="ARBA00022554"/>
    </source>
</evidence>
<evidence type="ECO:0000256" key="5">
    <source>
        <dbReference type="ARBA" id="ARBA00022729"/>
    </source>
</evidence>
<proteinExistence type="inferred from homology"/>
<dbReference type="AlphaFoldDB" id="A0A2P2K3C1"/>